<dbReference type="InterPro" id="IPR038577">
    <property type="entry name" value="GT10-like_C_sf"/>
</dbReference>
<feature type="domain" description="Fucosyltransferase N-terminal" evidence="14">
    <location>
        <begin position="89"/>
        <end position="198"/>
    </location>
</feature>
<evidence type="ECO:0000256" key="11">
    <source>
        <dbReference type="ARBA" id="ARBA00023180"/>
    </source>
</evidence>
<evidence type="ECO:0000259" key="13">
    <source>
        <dbReference type="Pfam" id="PF00852"/>
    </source>
</evidence>
<dbReference type="Proteomes" id="UP000192578">
    <property type="component" value="Unassembled WGS sequence"/>
</dbReference>
<dbReference type="PANTHER" id="PTHR48438:SF1">
    <property type="entry name" value="ALPHA-(1,3)-FUCOSYLTRANSFERASE C-RELATED"/>
    <property type="match status" value="1"/>
</dbReference>
<dbReference type="FunFam" id="3.40.50.11660:FF:000004">
    <property type="entry name" value="Glycoprotein 3-alpha-L-fucosyltransferase A"/>
    <property type="match status" value="1"/>
</dbReference>
<keyword evidence="11" id="KW-0325">Glycoprotein</keyword>
<keyword evidence="6 12" id="KW-0812">Transmembrane</keyword>
<dbReference type="Pfam" id="PF17039">
    <property type="entry name" value="Glyco_tran_10_N"/>
    <property type="match status" value="1"/>
</dbReference>
<protein>
    <recommendedName>
        <fullName evidence="12">Fucosyltransferase</fullName>
        <ecNumber evidence="12">2.4.1.-</ecNumber>
    </recommendedName>
</protein>
<accession>A0A1W0XE57</accession>
<dbReference type="GO" id="GO:0008417">
    <property type="term" value="F:fucosyltransferase activity"/>
    <property type="evidence" value="ECO:0007669"/>
    <property type="project" value="InterPro"/>
</dbReference>
<keyword evidence="8" id="KW-1133">Transmembrane helix</keyword>
<evidence type="ECO:0000256" key="2">
    <source>
        <dbReference type="ARBA" id="ARBA00004922"/>
    </source>
</evidence>
<evidence type="ECO:0000256" key="7">
    <source>
        <dbReference type="ARBA" id="ARBA00022968"/>
    </source>
</evidence>
<evidence type="ECO:0000256" key="12">
    <source>
        <dbReference type="RuleBase" id="RU003832"/>
    </source>
</evidence>
<evidence type="ECO:0000256" key="8">
    <source>
        <dbReference type="ARBA" id="ARBA00022989"/>
    </source>
</evidence>
<evidence type="ECO:0000256" key="5">
    <source>
        <dbReference type="ARBA" id="ARBA00022679"/>
    </source>
</evidence>
<reference evidence="16" key="1">
    <citation type="submission" date="2017-01" db="EMBL/GenBank/DDBJ databases">
        <title>Comparative genomics of anhydrobiosis in the tardigrade Hypsibius dujardini.</title>
        <authorList>
            <person name="Yoshida Y."/>
            <person name="Koutsovoulos G."/>
            <person name="Laetsch D."/>
            <person name="Stevens L."/>
            <person name="Kumar S."/>
            <person name="Horikawa D."/>
            <person name="Ishino K."/>
            <person name="Komine S."/>
            <person name="Tomita M."/>
            <person name="Blaxter M."/>
            <person name="Arakawa K."/>
        </authorList>
    </citation>
    <scope>NUCLEOTIDE SEQUENCE [LARGE SCALE GENOMIC DNA]</scope>
    <source>
        <strain evidence="16">Z151</strain>
    </source>
</reference>
<dbReference type="InterPro" id="IPR055270">
    <property type="entry name" value="Glyco_tran_10_C"/>
</dbReference>
<evidence type="ECO:0000259" key="14">
    <source>
        <dbReference type="Pfam" id="PF17039"/>
    </source>
</evidence>
<dbReference type="SUPFAM" id="SSF53756">
    <property type="entry name" value="UDP-Glycosyltransferase/glycogen phosphorylase"/>
    <property type="match status" value="1"/>
</dbReference>
<evidence type="ECO:0000256" key="9">
    <source>
        <dbReference type="ARBA" id="ARBA00023034"/>
    </source>
</evidence>
<keyword evidence="4 12" id="KW-0328">Glycosyltransferase</keyword>
<comment type="similarity">
    <text evidence="3 12">Belongs to the glycosyltransferase 10 family.</text>
</comment>
<keyword evidence="9 12" id="KW-0333">Golgi apparatus</keyword>
<organism evidence="15 16">
    <name type="scientific">Hypsibius exemplaris</name>
    <name type="common">Freshwater tardigrade</name>
    <dbReference type="NCBI Taxonomy" id="2072580"/>
    <lineage>
        <taxon>Eukaryota</taxon>
        <taxon>Metazoa</taxon>
        <taxon>Ecdysozoa</taxon>
        <taxon>Tardigrada</taxon>
        <taxon>Eutardigrada</taxon>
        <taxon>Parachela</taxon>
        <taxon>Hypsibioidea</taxon>
        <taxon>Hypsibiidae</taxon>
        <taxon>Hypsibius</taxon>
    </lineage>
</organism>
<evidence type="ECO:0000256" key="10">
    <source>
        <dbReference type="ARBA" id="ARBA00023136"/>
    </source>
</evidence>
<dbReference type="InterPro" id="IPR031481">
    <property type="entry name" value="Glyco_tran_10_N"/>
</dbReference>
<evidence type="ECO:0000256" key="3">
    <source>
        <dbReference type="ARBA" id="ARBA00008919"/>
    </source>
</evidence>
<dbReference type="EC" id="2.4.1.-" evidence="12"/>
<feature type="domain" description="Fucosyltransferase C-terminal" evidence="13">
    <location>
        <begin position="214"/>
        <end position="394"/>
    </location>
</feature>
<keyword evidence="5 12" id="KW-0808">Transferase</keyword>
<comment type="caution">
    <text evidence="15">The sequence shown here is derived from an EMBL/GenBank/DDBJ whole genome shotgun (WGS) entry which is preliminary data.</text>
</comment>
<evidence type="ECO:0000313" key="16">
    <source>
        <dbReference type="Proteomes" id="UP000192578"/>
    </source>
</evidence>
<dbReference type="EMBL" id="MTYJ01000002">
    <property type="protein sequence ID" value="OQV25735.1"/>
    <property type="molecule type" value="Genomic_DNA"/>
</dbReference>
<comment type="pathway">
    <text evidence="2">Protein modification; protein glycosylation.</text>
</comment>
<evidence type="ECO:0000256" key="4">
    <source>
        <dbReference type="ARBA" id="ARBA00022676"/>
    </source>
</evidence>
<keyword evidence="10" id="KW-0472">Membrane</keyword>
<dbReference type="OrthoDB" id="427096at2759"/>
<evidence type="ECO:0000313" key="15">
    <source>
        <dbReference type="EMBL" id="OQV25735.1"/>
    </source>
</evidence>
<evidence type="ECO:0000256" key="6">
    <source>
        <dbReference type="ARBA" id="ARBA00022692"/>
    </source>
</evidence>
<proteinExistence type="inferred from homology"/>
<gene>
    <name evidence="15" type="ORF">BV898_00665</name>
</gene>
<evidence type="ECO:0000256" key="1">
    <source>
        <dbReference type="ARBA" id="ARBA00004447"/>
    </source>
</evidence>
<dbReference type="AlphaFoldDB" id="A0A1W0XE57"/>
<dbReference type="Gene3D" id="3.40.50.11660">
    <property type="entry name" value="Glycosyl transferase family 10, C-terminal domain"/>
    <property type="match status" value="1"/>
</dbReference>
<sequence length="445" mass="51644">MFDVALDLLMTFVYLTRSALNELISSALTNHDDLDTAKCPNLLITQTLFPVRHPRGADVYTVFQEDNYLFANPNRTFLLENISSDTTDKLILLMLDGWEGVQTKGSSIFGPCPENRCALTTNRANFNRSAAVVYLASWMKCELGQNNVAPVRAFPEQVFVYAMGESAIYGQPCGYMLEKDFFNWTLTYRLDSDIRAHYTYRVPLEKERRNFAAGKRKMVVWIVSHCQTSSEREKYVRELRKYVAVDVYGRCGNLSCGRNGTDEVCLDVMREYKFYLSFENSMCRDYVTEKMIRALEHEIVPIVYGDGNYLMYPPKSYIHTYDYSSPARLAEYLNFQDKNDEEYNKHMEWRYNRRLIQSSGEFSAKSNGFCRLCQKLHSSLLSSNQKSYPSIKTWWDNGVQQVLEGTFPETVCRRANWLLGPMNITDKTSVQGFQIIKRGKKYRRL</sequence>
<dbReference type="PANTHER" id="PTHR48438">
    <property type="entry name" value="ALPHA-(1,3)-FUCOSYLTRANSFERASE C-RELATED"/>
    <property type="match status" value="1"/>
</dbReference>
<keyword evidence="16" id="KW-1185">Reference proteome</keyword>
<keyword evidence="7" id="KW-0735">Signal-anchor</keyword>
<comment type="subcellular location">
    <subcellularLocation>
        <location evidence="1 12">Golgi apparatus</location>
        <location evidence="1 12">Golgi stack membrane</location>
        <topology evidence="1 12">Single-pass type II membrane protein</topology>
    </subcellularLocation>
</comment>
<dbReference type="InterPro" id="IPR001503">
    <property type="entry name" value="Glyco_trans_10"/>
</dbReference>
<dbReference type="UniPathway" id="UPA00378"/>
<dbReference type="Pfam" id="PF00852">
    <property type="entry name" value="Glyco_transf_10"/>
    <property type="match status" value="1"/>
</dbReference>
<name>A0A1W0XE57_HYPEX</name>
<dbReference type="GO" id="GO:0032580">
    <property type="term" value="C:Golgi cisterna membrane"/>
    <property type="evidence" value="ECO:0007669"/>
    <property type="project" value="UniProtKB-SubCell"/>
</dbReference>